<evidence type="ECO:0000313" key="6">
    <source>
        <dbReference type="EMBL" id="PNH18065.1"/>
    </source>
</evidence>
<dbReference type="InterPro" id="IPR043129">
    <property type="entry name" value="ATPase_NBD"/>
</dbReference>
<dbReference type="RefSeq" id="WP_012992978.1">
    <property type="nucleotide sequence ID" value="NZ_NBZD01000004.1"/>
</dbReference>
<dbReference type="Pfam" id="PF00370">
    <property type="entry name" value="FGGY_N"/>
    <property type="match status" value="1"/>
</dbReference>
<dbReference type="CDD" id="cd07779">
    <property type="entry name" value="ASKHA_NBD_FGGY_YgcE-like"/>
    <property type="match status" value="1"/>
</dbReference>
<dbReference type="PANTHER" id="PTHR43095:SF5">
    <property type="entry name" value="XYLULOSE KINASE"/>
    <property type="match status" value="1"/>
</dbReference>
<feature type="domain" description="Carbohydrate kinase FGGY C-terminal" evidence="5">
    <location>
        <begin position="263"/>
        <end position="456"/>
    </location>
</feature>
<dbReference type="InterPro" id="IPR018485">
    <property type="entry name" value="FGGY_C"/>
</dbReference>
<evidence type="ECO:0000256" key="1">
    <source>
        <dbReference type="ARBA" id="ARBA00009156"/>
    </source>
</evidence>
<proteinExistence type="inferred from homology"/>
<keyword evidence="3 6" id="KW-0418">Kinase</keyword>
<protein>
    <submittedName>
        <fullName evidence="6">Carbohydrate kinase</fullName>
    </submittedName>
</protein>
<evidence type="ECO:0000313" key="7">
    <source>
        <dbReference type="Proteomes" id="UP000236394"/>
    </source>
</evidence>
<sequence length="519" mass="57862">MDLPQVLVFDIGTQSTRAMLINSCGEVCGKVQENHHPVYDSLYPEWAEKDPLFYYRNMITCAQKLAKEKADLWPKIQAITVTAIRDTVVCVDKNGQPLRPAILWMDKRKFTDLPKLNPASRLIFKTLGIEQTVNTHFQRSACNWIMINQPEIWAKTDKFLLLSGFLNYQLTGKMNDAVASTVGHVPFDVKTRSWQSKWALTRPVFDVPAEKLCDLVETCGKLGGLRSEVAELLNLPSGTPVLASGSDKACETIGLGCVDSTSAAISFGTTASITTISDKYIEPARFIPPFPALRPGYYSPEIEIFRGYWLVSWFKREFAEKEMLQAVKLGCTAEELLNRRLQEIPPGCDGLILQPYFAPNVNMPVAKGAIIGFSSVHTRIHIYRAIIEGINFALIDGMHTLEKRGNLKFERLMLGGGGSQSAEICQITANMFGLPAVRTQTFEVSGIGAAMAAMIGLGVYKDFPAAGRAMAKIKDIFEPDPEQTAIYARLMHEIYDEIYPRLAPLYQRLTEMNLTTKKD</sequence>
<dbReference type="PIRSF" id="PIRSF000538">
    <property type="entry name" value="GlpK"/>
    <property type="match status" value="1"/>
</dbReference>
<accession>A0A2J8AZX8</accession>
<dbReference type="SUPFAM" id="SSF53067">
    <property type="entry name" value="Actin-like ATPase domain"/>
    <property type="match status" value="2"/>
</dbReference>
<comment type="similarity">
    <text evidence="1">Belongs to the FGGY kinase family.</text>
</comment>
<dbReference type="InterPro" id="IPR000577">
    <property type="entry name" value="Carb_kinase_FGGY"/>
</dbReference>
<dbReference type="InterPro" id="IPR050406">
    <property type="entry name" value="FGGY_Carb_Kinase"/>
</dbReference>
<feature type="domain" description="Carbohydrate kinase FGGY N-terminal" evidence="4">
    <location>
        <begin position="6"/>
        <end position="254"/>
    </location>
</feature>
<dbReference type="EMBL" id="NBZD01000004">
    <property type="protein sequence ID" value="PNH18065.1"/>
    <property type="molecule type" value="Genomic_DNA"/>
</dbReference>
<name>A0A2J8AZX8_9FIRM</name>
<reference evidence="7" key="1">
    <citation type="submission" date="2017-04" db="EMBL/GenBank/DDBJ databases">
        <authorList>
            <person name="Bumgarner R.E."/>
            <person name="Fredricks D.N."/>
            <person name="Srinivasan S."/>
        </authorList>
    </citation>
    <scope>NUCLEOTIDE SEQUENCE [LARGE SCALE GENOMIC DNA]</scope>
    <source>
        <strain evidence="7">KA00405</strain>
    </source>
</reference>
<evidence type="ECO:0000259" key="4">
    <source>
        <dbReference type="Pfam" id="PF00370"/>
    </source>
</evidence>
<evidence type="ECO:0000256" key="2">
    <source>
        <dbReference type="ARBA" id="ARBA00022679"/>
    </source>
</evidence>
<evidence type="ECO:0000259" key="5">
    <source>
        <dbReference type="Pfam" id="PF02782"/>
    </source>
</evidence>
<keyword evidence="2" id="KW-0808">Transferase</keyword>
<dbReference type="AlphaFoldDB" id="A0A2J8AZX8"/>
<dbReference type="Gene3D" id="3.30.420.40">
    <property type="match status" value="2"/>
</dbReference>
<evidence type="ECO:0000256" key="3">
    <source>
        <dbReference type="ARBA" id="ARBA00022777"/>
    </source>
</evidence>
<organism evidence="6 7">
    <name type="scientific">Mageeibacillus indolicus</name>
    <dbReference type="NCBI Taxonomy" id="884684"/>
    <lineage>
        <taxon>Bacteria</taxon>
        <taxon>Bacillati</taxon>
        <taxon>Bacillota</taxon>
        <taxon>Clostridia</taxon>
        <taxon>Eubacteriales</taxon>
        <taxon>Oscillospiraceae</taxon>
        <taxon>Mageeibacillus</taxon>
    </lineage>
</organism>
<dbReference type="Pfam" id="PF02782">
    <property type="entry name" value="FGGY_C"/>
    <property type="match status" value="1"/>
</dbReference>
<dbReference type="GO" id="GO:0016301">
    <property type="term" value="F:kinase activity"/>
    <property type="evidence" value="ECO:0007669"/>
    <property type="project" value="UniProtKB-KW"/>
</dbReference>
<dbReference type="OMA" id="YISWRHA"/>
<dbReference type="InterPro" id="IPR018484">
    <property type="entry name" value="FGGY_N"/>
</dbReference>
<comment type="caution">
    <text evidence="6">The sequence shown here is derived from an EMBL/GenBank/DDBJ whole genome shotgun (WGS) entry which is preliminary data.</text>
</comment>
<dbReference type="PANTHER" id="PTHR43095">
    <property type="entry name" value="SUGAR KINASE"/>
    <property type="match status" value="1"/>
</dbReference>
<dbReference type="GO" id="GO:0005975">
    <property type="term" value="P:carbohydrate metabolic process"/>
    <property type="evidence" value="ECO:0007669"/>
    <property type="project" value="InterPro"/>
</dbReference>
<gene>
    <name evidence="6" type="ORF">B7R76_06945</name>
</gene>
<dbReference type="Proteomes" id="UP000236394">
    <property type="component" value="Unassembled WGS sequence"/>
</dbReference>